<dbReference type="Pfam" id="PF00156">
    <property type="entry name" value="Pribosyltran"/>
    <property type="match status" value="1"/>
</dbReference>
<accession>X1AQB5</accession>
<evidence type="ECO:0000313" key="2">
    <source>
        <dbReference type="EMBL" id="GAG84944.1"/>
    </source>
</evidence>
<dbReference type="Gene3D" id="3.40.50.2020">
    <property type="match status" value="1"/>
</dbReference>
<evidence type="ECO:0000259" key="1">
    <source>
        <dbReference type="Pfam" id="PF00156"/>
    </source>
</evidence>
<dbReference type="AlphaFoldDB" id="X1AQB5"/>
<organism evidence="2">
    <name type="scientific">marine sediment metagenome</name>
    <dbReference type="NCBI Taxonomy" id="412755"/>
    <lineage>
        <taxon>unclassified sequences</taxon>
        <taxon>metagenomes</taxon>
        <taxon>ecological metagenomes</taxon>
    </lineage>
</organism>
<feature type="non-terminal residue" evidence="2">
    <location>
        <position position="1"/>
    </location>
</feature>
<feature type="domain" description="Phosphoribosyltransferase" evidence="1">
    <location>
        <begin position="4"/>
        <end position="68"/>
    </location>
</feature>
<dbReference type="InterPro" id="IPR000836">
    <property type="entry name" value="PRTase_dom"/>
</dbReference>
<dbReference type="EMBL" id="BART01012754">
    <property type="protein sequence ID" value="GAG84944.1"/>
    <property type="molecule type" value="Genomic_DNA"/>
</dbReference>
<protein>
    <recommendedName>
        <fullName evidence="1">Phosphoribosyltransferase domain-containing protein</fullName>
    </recommendedName>
</protein>
<reference evidence="2" key="1">
    <citation type="journal article" date="2014" name="Front. Microbiol.">
        <title>High frequency of phylogenetically diverse reductive dehalogenase-homologous genes in deep subseafloor sedimentary metagenomes.</title>
        <authorList>
            <person name="Kawai M."/>
            <person name="Futagami T."/>
            <person name="Toyoda A."/>
            <person name="Takaki Y."/>
            <person name="Nishi S."/>
            <person name="Hori S."/>
            <person name="Arai W."/>
            <person name="Tsubouchi T."/>
            <person name="Morono Y."/>
            <person name="Uchiyama I."/>
            <person name="Ito T."/>
            <person name="Fujiyama A."/>
            <person name="Inagaki F."/>
            <person name="Takami H."/>
        </authorList>
    </citation>
    <scope>NUCLEOTIDE SEQUENCE</scope>
    <source>
        <strain evidence="2">Expedition CK06-06</strain>
    </source>
</reference>
<comment type="caution">
    <text evidence="2">The sequence shown here is derived from an EMBL/GenBank/DDBJ whole genome shotgun (WGS) entry which is preliminary data.</text>
</comment>
<dbReference type="CDD" id="cd06223">
    <property type="entry name" value="PRTases_typeI"/>
    <property type="match status" value="1"/>
</dbReference>
<sequence>RIQKKHIFILDDGLASGFTMLAAINMIKKYNPEKIYIAVPTAPLRTVNSIKTEVNEIICPNIREVLRFAVADAYKNWYDVPESEVLEIINSSKFYNIEM</sequence>
<dbReference type="InterPro" id="IPR029057">
    <property type="entry name" value="PRTase-like"/>
</dbReference>
<dbReference type="SUPFAM" id="SSF53271">
    <property type="entry name" value="PRTase-like"/>
    <property type="match status" value="1"/>
</dbReference>
<gene>
    <name evidence="2" type="ORF">S01H4_26446</name>
</gene>
<proteinExistence type="predicted"/>
<name>X1AQB5_9ZZZZ</name>